<evidence type="ECO:0000313" key="7">
    <source>
        <dbReference type="EMBL" id="GAA4284826.1"/>
    </source>
</evidence>
<dbReference type="PANTHER" id="PTHR32481:SF7">
    <property type="entry name" value="AMINOPEPTIDASE YHFE-RELATED"/>
    <property type="match status" value="1"/>
</dbReference>
<sequence length="455" mass="49153">MKDTASDTTIDVQELGKANLTGFEELAAGQIDTEWMIDILFRLLRTPSPSGRTDAVMQYIGDIVSDLGLESRVTRQGTLVVELPGETETVDRALVVHADTIGCMVAGLKDNGRLQVVPIGTFSARFAEGARVQIITEQPDEVYTGTILPLKSSGHAYGDEIDDQEISWDHVEVRVDERVSDKAGLEELGIEIGNTVALLSVPMTSRSGYINARHLDGKAGVAIALAAAKSVKEGRLRLPHRTSIMVTIFEEVGHGASSGVSEDVAELVSIDNAVCAPGQNSIEYGVTIPLKDLHGPFDYHLTRKLIRLAQKHGLPVARDIFKFYRSDVAAALEAGAGARAALVAFGLDASHGWERTHVESLVACADLITLWLQTPLTMGEWDKQKVGPLENFPSQRQPMIEEQPGDRQHEGEISNVPRYHPEFDADGDSGSVPAEAAQSDRTGPEGLSSSDWADS</sequence>
<evidence type="ECO:0000256" key="3">
    <source>
        <dbReference type="ARBA" id="ARBA00022670"/>
    </source>
</evidence>
<evidence type="ECO:0000256" key="5">
    <source>
        <dbReference type="ARBA" id="ARBA00022801"/>
    </source>
</evidence>
<dbReference type="Proteomes" id="UP001501586">
    <property type="component" value="Unassembled WGS sequence"/>
</dbReference>
<dbReference type="InterPro" id="IPR023367">
    <property type="entry name" value="Peptidase_M42_dom2"/>
</dbReference>
<dbReference type="Gene3D" id="3.40.630.10">
    <property type="entry name" value="Zn peptidases"/>
    <property type="match status" value="1"/>
</dbReference>
<evidence type="ECO:0000313" key="8">
    <source>
        <dbReference type="Proteomes" id="UP001501586"/>
    </source>
</evidence>
<protein>
    <submittedName>
        <fullName evidence="7">Osmoprotectant NAGGN system M42 family peptidase</fullName>
    </submittedName>
</protein>
<comment type="caution">
    <text evidence="7">The sequence shown here is derived from an EMBL/GenBank/DDBJ whole genome shotgun (WGS) entry which is preliminary data.</text>
</comment>
<dbReference type="PANTHER" id="PTHR32481">
    <property type="entry name" value="AMINOPEPTIDASE"/>
    <property type="match status" value="1"/>
</dbReference>
<keyword evidence="3" id="KW-0645">Protease</keyword>
<evidence type="ECO:0000256" key="2">
    <source>
        <dbReference type="ARBA" id="ARBA00022438"/>
    </source>
</evidence>
<feature type="region of interest" description="Disordered" evidence="6">
    <location>
        <begin position="386"/>
        <end position="455"/>
    </location>
</feature>
<evidence type="ECO:0000256" key="1">
    <source>
        <dbReference type="ARBA" id="ARBA00006272"/>
    </source>
</evidence>
<dbReference type="SUPFAM" id="SSF53187">
    <property type="entry name" value="Zn-dependent exopeptidases"/>
    <property type="match status" value="1"/>
</dbReference>
<dbReference type="InterPro" id="IPR008007">
    <property type="entry name" value="Peptidase_M42"/>
</dbReference>
<dbReference type="RefSeq" id="WP_236862797.1">
    <property type="nucleotide sequence ID" value="NZ_BAABAZ010000006.1"/>
</dbReference>
<reference evidence="8" key="1">
    <citation type="journal article" date="2019" name="Int. J. Syst. Evol. Microbiol.">
        <title>The Global Catalogue of Microorganisms (GCM) 10K type strain sequencing project: providing services to taxonomists for standard genome sequencing and annotation.</title>
        <authorList>
            <consortium name="The Broad Institute Genomics Platform"/>
            <consortium name="The Broad Institute Genome Sequencing Center for Infectious Disease"/>
            <person name="Wu L."/>
            <person name="Ma J."/>
        </authorList>
    </citation>
    <scope>NUCLEOTIDE SEQUENCE [LARGE SCALE GENOMIC DNA]</scope>
    <source>
        <strain evidence="8">JCM 17458</strain>
    </source>
</reference>
<dbReference type="EMBL" id="BAABAZ010000006">
    <property type="protein sequence ID" value="GAA4284826.1"/>
    <property type="molecule type" value="Genomic_DNA"/>
</dbReference>
<keyword evidence="8" id="KW-1185">Reference proteome</keyword>
<keyword evidence="2" id="KW-0031">Aminopeptidase</keyword>
<name>A0ABP8ELG8_9MICO</name>
<evidence type="ECO:0000256" key="4">
    <source>
        <dbReference type="ARBA" id="ARBA00022723"/>
    </source>
</evidence>
<dbReference type="Gene3D" id="2.40.30.40">
    <property type="entry name" value="Peptidase M42, domain 2"/>
    <property type="match status" value="1"/>
</dbReference>
<proteinExistence type="inferred from homology"/>
<gene>
    <name evidence="7" type="ORF">GCM10022261_23570</name>
</gene>
<dbReference type="Pfam" id="PF05343">
    <property type="entry name" value="Peptidase_M42"/>
    <property type="match status" value="1"/>
</dbReference>
<organism evidence="7 8">
    <name type="scientific">Brevibacterium daeguense</name>
    <dbReference type="NCBI Taxonomy" id="909936"/>
    <lineage>
        <taxon>Bacteria</taxon>
        <taxon>Bacillati</taxon>
        <taxon>Actinomycetota</taxon>
        <taxon>Actinomycetes</taxon>
        <taxon>Micrococcales</taxon>
        <taxon>Brevibacteriaceae</taxon>
        <taxon>Brevibacterium</taxon>
    </lineage>
</organism>
<dbReference type="CDD" id="cd05657">
    <property type="entry name" value="M42_glucanase_like"/>
    <property type="match status" value="1"/>
</dbReference>
<dbReference type="NCBIfam" id="TIGR03106">
    <property type="entry name" value="trio_M42_hydro"/>
    <property type="match status" value="1"/>
</dbReference>
<accession>A0ABP8ELG8</accession>
<evidence type="ECO:0000256" key="6">
    <source>
        <dbReference type="SAM" id="MobiDB-lite"/>
    </source>
</evidence>
<keyword evidence="5" id="KW-0378">Hydrolase</keyword>
<dbReference type="InterPro" id="IPR051464">
    <property type="entry name" value="Peptidase_M42_aminopept"/>
</dbReference>
<dbReference type="InterPro" id="IPR017537">
    <property type="entry name" value="Peptidase_M42_hydrolase"/>
</dbReference>
<dbReference type="SUPFAM" id="SSF101821">
    <property type="entry name" value="Aminopeptidase/glucanase lid domain"/>
    <property type="match status" value="1"/>
</dbReference>
<comment type="similarity">
    <text evidence="1">Belongs to the peptidase M42 family.</text>
</comment>
<keyword evidence="4" id="KW-0479">Metal-binding</keyword>